<keyword evidence="2" id="KW-1185">Reference proteome</keyword>
<protein>
    <submittedName>
        <fullName evidence="1">Uncharacterized protein</fullName>
    </submittedName>
</protein>
<dbReference type="EMBL" id="JAUCDY010000008">
    <property type="protein sequence ID" value="MDM7858189.1"/>
    <property type="molecule type" value="Genomic_DNA"/>
</dbReference>
<evidence type="ECO:0000313" key="1">
    <source>
        <dbReference type="EMBL" id="MDM7858189.1"/>
    </source>
</evidence>
<accession>A0ABT7SPS2</accession>
<gene>
    <name evidence="1" type="ORF">QEZ41_07845</name>
</gene>
<organism evidence="1 2">
    <name type="scientific">Thiopseudomonas acetoxidans</name>
    <dbReference type="NCBI Taxonomy" id="3041622"/>
    <lineage>
        <taxon>Bacteria</taxon>
        <taxon>Pseudomonadati</taxon>
        <taxon>Pseudomonadota</taxon>
        <taxon>Gammaproteobacteria</taxon>
        <taxon>Pseudomonadales</taxon>
        <taxon>Pseudomonadaceae</taxon>
        <taxon>Thiopseudomonas</taxon>
    </lineage>
</organism>
<comment type="caution">
    <text evidence="1">The sequence shown here is derived from an EMBL/GenBank/DDBJ whole genome shotgun (WGS) entry which is preliminary data.</text>
</comment>
<sequence>MRWILTPVLHLKWRSKPASWQTKALFAVQENNPATGLFPATVAALCQGKSGFV</sequence>
<dbReference type="RefSeq" id="WP_289410853.1">
    <property type="nucleotide sequence ID" value="NZ_JAUCDY010000008.1"/>
</dbReference>
<proteinExistence type="predicted"/>
<evidence type="ECO:0000313" key="2">
    <source>
        <dbReference type="Proteomes" id="UP001241056"/>
    </source>
</evidence>
<dbReference type="Proteomes" id="UP001241056">
    <property type="component" value="Unassembled WGS sequence"/>
</dbReference>
<reference evidence="1 2" key="1">
    <citation type="submission" date="2023-06" db="EMBL/GenBank/DDBJ databases">
        <title>Thiopseudomonas sp. CY1220 draft genome sequence.</title>
        <authorList>
            <person name="Zhao G."/>
            <person name="An M."/>
        </authorList>
    </citation>
    <scope>NUCLEOTIDE SEQUENCE [LARGE SCALE GENOMIC DNA]</scope>
    <source>
        <strain evidence="1 2">CY1220</strain>
    </source>
</reference>
<name>A0ABT7SPS2_9GAMM</name>